<reference evidence="1" key="1">
    <citation type="submission" date="2021-03" db="EMBL/GenBank/DDBJ databases">
        <authorList>
            <person name="Tagirdzhanova G."/>
        </authorList>
    </citation>
    <scope>NUCLEOTIDE SEQUENCE</scope>
</reference>
<accession>A0A8H3FXC4</accession>
<protein>
    <submittedName>
        <fullName evidence="1">Uncharacterized protein</fullName>
    </submittedName>
</protein>
<dbReference type="EMBL" id="CAJPDT010000058">
    <property type="protein sequence ID" value="CAF9930797.1"/>
    <property type="molecule type" value="Genomic_DNA"/>
</dbReference>
<gene>
    <name evidence="1" type="ORF">IMSHALPRED_008285</name>
</gene>
<dbReference type="AlphaFoldDB" id="A0A8H3FXC4"/>
<sequence>MGGYLKPLPRLCPKSEHMYTVKMQEFETYARRDIRIEAVIIAPELDALIGGLLIKWVRIQRCNVERDEFSIISGNALQPSELEQVASALHGSGCMDSLRV</sequence>
<name>A0A8H3FXC4_9LECA</name>
<keyword evidence="2" id="KW-1185">Reference proteome</keyword>
<dbReference type="Proteomes" id="UP000664534">
    <property type="component" value="Unassembled WGS sequence"/>
</dbReference>
<evidence type="ECO:0000313" key="2">
    <source>
        <dbReference type="Proteomes" id="UP000664534"/>
    </source>
</evidence>
<proteinExistence type="predicted"/>
<comment type="caution">
    <text evidence="1">The sequence shown here is derived from an EMBL/GenBank/DDBJ whole genome shotgun (WGS) entry which is preliminary data.</text>
</comment>
<organism evidence="1 2">
    <name type="scientific">Imshaugia aleurites</name>
    <dbReference type="NCBI Taxonomy" id="172621"/>
    <lineage>
        <taxon>Eukaryota</taxon>
        <taxon>Fungi</taxon>
        <taxon>Dikarya</taxon>
        <taxon>Ascomycota</taxon>
        <taxon>Pezizomycotina</taxon>
        <taxon>Lecanoromycetes</taxon>
        <taxon>OSLEUM clade</taxon>
        <taxon>Lecanoromycetidae</taxon>
        <taxon>Lecanorales</taxon>
        <taxon>Lecanorineae</taxon>
        <taxon>Parmeliaceae</taxon>
        <taxon>Imshaugia</taxon>
    </lineage>
</organism>
<evidence type="ECO:0000313" key="1">
    <source>
        <dbReference type="EMBL" id="CAF9930797.1"/>
    </source>
</evidence>